<dbReference type="Proteomes" id="UP001500842">
    <property type="component" value="Unassembled WGS sequence"/>
</dbReference>
<proteinExistence type="predicted"/>
<keyword evidence="2" id="KW-1185">Reference proteome</keyword>
<evidence type="ECO:0000313" key="1">
    <source>
        <dbReference type="EMBL" id="GAA1543757.1"/>
    </source>
</evidence>
<name>A0ABN2BQD6_9ACTN</name>
<dbReference type="EMBL" id="BAAAOR010000040">
    <property type="protein sequence ID" value="GAA1543757.1"/>
    <property type="molecule type" value="Genomic_DNA"/>
</dbReference>
<protein>
    <submittedName>
        <fullName evidence="1">Uncharacterized protein</fullName>
    </submittedName>
</protein>
<accession>A0ABN2BQD6</accession>
<organism evidence="1 2">
    <name type="scientific">Nocardioides humi</name>
    <dbReference type="NCBI Taxonomy" id="449461"/>
    <lineage>
        <taxon>Bacteria</taxon>
        <taxon>Bacillati</taxon>
        <taxon>Actinomycetota</taxon>
        <taxon>Actinomycetes</taxon>
        <taxon>Propionibacteriales</taxon>
        <taxon>Nocardioidaceae</taxon>
        <taxon>Nocardioides</taxon>
    </lineage>
</organism>
<sequence>MGSPAMSGVIFARRVDRKSRTRSSFGLMAQAYERLLPGDRPCQNPASAYQWGRRGFQRNLPGPSVAFHD</sequence>
<reference evidence="1 2" key="1">
    <citation type="journal article" date="2019" name="Int. J. Syst. Evol. Microbiol.">
        <title>The Global Catalogue of Microorganisms (GCM) 10K type strain sequencing project: providing services to taxonomists for standard genome sequencing and annotation.</title>
        <authorList>
            <consortium name="The Broad Institute Genomics Platform"/>
            <consortium name="The Broad Institute Genome Sequencing Center for Infectious Disease"/>
            <person name="Wu L."/>
            <person name="Ma J."/>
        </authorList>
    </citation>
    <scope>NUCLEOTIDE SEQUENCE [LARGE SCALE GENOMIC DNA]</scope>
    <source>
        <strain evidence="1 2">JCM 14942</strain>
    </source>
</reference>
<evidence type="ECO:0000313" key="2">
    <source>
        <dbReference type="Proteomes" id="UP001500842"/>
    </source>
</evidence>
<comment type="caution">
    <text evidence="1">The sequence shown here is derived from an EMBL/GenBank/DDBJ whole genome shotgun (WGS) entry which is preliminary data.</text>
</comment>
<gene>
    <name evidence="1" type="ORF">GCM10009788_52830</name>
</gene>